<dbReference type="InterPro" id="IPR001138">
    <property type="entry name" value="Zn2Cys6_DnaBD"/>
</dbReference>
<name>D8PQR6_SCHCM</name>
<evidence type="ECO:0000259" key="7">
    <source>
        <dbReference type="PROSITE" id="PS50048"/>
    </source>
</evidence>
<evidence type="ECO:0000313" key="8">
    <source>
        <dbReference type="EMBL" id="EFJ02439.1"/>
    </source>
</evidence>
<feature type="compositionally biased region" description="Low complexity" evidence="6">
    <location>
        <begin position="1"/>
        <end position="21"/>
    </location>
</feature>
<dbReference type="CDD" id="cd00067">
    <property type="entry name" value="GAL4"/>
    <property type="match status" value="1"/>
</dbReference>
<dbReference type="GO" id="GO:0000981">
    <property type="term" value="F:DNA-binding transcription factor activity, RNA polymerase II-specific"/>
    <property type="evidence" value="ECO:0007669"/>
    <property type="project" value="InterPro"/>
</dbReference>
<evidence type="ECO:0000256" key="4">
    <source>
        <dbReference type="ARBA" id="ARBA00023163"/>
    </source>
</evidence>
<dbReference type="SUPFAM" id="SSF57701">
    <property type="entry name" value="Zn2/Cys6 DNA-binding domain"/>
    <property type="match status" value="1"/>
</dbReference>
<dbReference type="PROSITE" id="PS50048">
    <property type="entry name" value="ZN2_CY6_FUNGAL_2"/>
    <property type="match status" value="1"/>
</dbReference>
<keyword evidence="9" id="KW-1185">Reference proteome</keyword>
<dbReference type="SMART" id="SM00066">
    <property type="entry name" value="GAL4"/>
    <property type="match status" value="1"/>
</dbReference>
<dbReference type="InParanoid" id="D8PQR6"/>
<keyword evidence="3" id="KW-0805">Transcription regulation</keyword>
<accession>D8PQR6</accession>
<dbReference type="Pfam" id="PF04082">
    <property type="entry name" value="Fungal_trans"/>
    <property type="match status" value="1"/>
</dbReference>
<dbReference type="Proteomes" id="UP000007431">
    <property type="component" value="Unassembled WGS sequence"/>
</dbReference>
<keyword evidence="4" id="KW-0804">Transcription</keyword>
<dbReference type="PANTHER" id="PTHR47338:SF29">
    <property type="entry name" value="ZN(2)-C6 FUNGAL-TYPE DOMAIN-CONTAINING PROTEIN"/>
    <property type="match status" value="1"/>
</dbReference>
<sequence length="716" mass="80507">MPKASPSNGSASGSSSSMYKSTIPGQNPNMLKRNQACHQCRRRKLKCDAKRPCSTCVRSHAHAVSHAPPNSGLPSEPVCTYDELPDTQVVSEGHKSRYERLENRINELEALLRQKEEAEKAAQSSPNGNPLLPTSNSYPSPSSSTSPQGSNPQDAPVPRPLGLLEMGDYGSRTDVVWTNWPEGMPRPELLRHLVEMFFMFHPHAQRLFHFPTFMTCLSLGATHPKFPPPCLLHAICAIASFYTAAVSSPPLPDLTKMAPDEIFDDFHREPRPDSFAEEQAKLANLAIERSRQRGENLFQGLQASLIMCWYYWAHSQWVKVFVECGQTMRMAVPLGMNMCSPFRSISTAVRPPSLIPPPRNVIEDETRRNTFWLIYCAERLHGLGNGWAMSVDDDDISQMMPVLSEQFEHSILVSPADRQWAHTRGVLLQNPPAVTDSFTLYIKGAILLSYVKRFNLRFRSQHFAGNPEMSANPAMPVGTSPYMQSTQDENFVDPRTAPAFIELERIARTFRDSFPSHLRYPIQNNLVDNHLYIAHMMPYVSLIVLHDPHADVRTSGCISALQILTAARALLDLIYMVLSTSYDITLLDTFAAFAWLTAGRVLVRFLHAAVDTRSEEQIQTLRHELDFIYSALMKMGDRIPLAFRFGKMLGELIISRCGPSMAPQADVFNYHRQDDTAYLSLIEATQLASSRYAGMEDFDFNDNVDDPLSFLGFNAF</sequence>
<evidence type="ECO:0000256" key="5">
    <source>
        <dbReference type="ARBA" id="ARBA00023242"/>
    </source>
</evidence>
<dbReference type="GO" id="GO:0008270">
    <property type="term" value="F:zinc ion binding"/>
    <property type="evidence" value="ECO:0007669"/>
    <property type="project" value="InterPro"/>
</dbReference>
<dbReference type="GO" id="GO:0003677">
    <property type="term" value="F:DNA binding"/>
    <property type="evidence" value="ECO:0007669"/>
    <property type="project" value="InterPro"/>
</dbReference>
<protein>
    <recommendedName>
        <fullName evidence="7">Zn(2)-C6 fungal-type domain-containing protein</fullName>
    </recommendedName>
</protein>
<dbReference type="AlphaFoldDB" id="D8PQR6"/>
<evidence type="ECO:0000313" key="9">
    <source>
        <dbReference type="Proteomes" id="UP000007431"/>
    </source>
</evidence>
<feature type="region of interest" description="Disordered" evidence="6">
    <location>
        <begin position="1"/>
        <end position="31"/>
    </location>
</feature>
<keyword evidence="5" id="KW-0539">Nucleus</keyword>
<evidence type="ECO:0000256" key="6">
    <source>
        <dbReference type="SAM" id="MobiDB-lite"/>
    </source>
</evidence>
<dbReference type="SMART" id="SM00906">
    <property type="entry name" value="Fungal_trans"/>
    <property type="match status" value="1"/>
</dbReference>
<dbReference type="Pfam" id="PF00172">
    <property type="entry name" value="Zn_clus"/>
    <property type="match status" value="1"/>
</dbReference>
<evidence type="ECO:0000256" key="1">
    <source>
        <dbReference type="ARBA" id="ARBA00004123"/>
    </source>
</evidence>
<dbReference type="CDD" id="cd12148">
    <property type="entry name" value="fungal_TF_MHR"/>
    <property type="match status" value="1"/>
</dbReference>
<dbReference type="InterPro" id="IPR050815">
    <property type="entry name" value="TF_fung"/>
</dbReference>
<reference evidence="8 9" key="1">
    <citation type="journal article" date="2010" name="Nat. Biotechnol.">
        <title>Genome sequence of the model mushroom Schizophyllum commune.</title>
        <authorList>
            <person name="Ohm R.A."/>
            <person name="de Jong J.F."/>
            <person name="Lugones L.G."/>
            <person name="Aerts A."/>
            <person name="Kothe E."/>
            <person name="Stajich J.E."/>
            <person name="de Vries R.P."/>
            <person name="Record E."/>
            <person name="Levasseur A."/>
            <person name="Baker S.E."/>
            <person name="Bartholomew K.A."/>
            <person name="Coutinho P.M."/>
            <person name="Erdmann S."/>
            <person name="Fowler T.J."/>
            <person name="Gathman A.C."/>
            <person name="Lombard V."/>
            <person name="Henrissat B."/>
            <person name="Knabe N."/>
            <person name="Kuees U."/>
            <person name="Lilly W.W."/>
            <person name="Lindquist E."/>
            <person name="Lucas S."/>
            <person name="Magnuson J.K."/>
            <person name="Piumi F."/>
            <person name="Raudaskoski M."/>
            <person name="Salamov A."/>
            <person name="Schmutz J."/>
            <person name="Schwarze F.W.M.R."/>
            <person name="vanKuyk P.A."/>
            <person name="Horton J.S."/>
            <person name="Grigoriev I.V."/>
            <person name="Woesten H.A.B."/>
        </authorList>
    </citation>
    <scope>NUCLEOTIDE SEQUENCE [LARGE SCALE GENOMIC DNA]</scope>
    <source>
        <strain evidence="9">H4-8 / FGSC 9210</strain>
    </source>
</reference>
<feature type="domain" description="Zn(2)-C6 fungal-type" evidence="7">
    <location>
        <begin position="36"/>
        <end position="81"/>
    </location>
</feature>
<dbReference type="GO" id="GO:0005634">
    <property type="term" value="C:nucleus"/>
    <property type="evidence" value="ECO:0007669"/>
    <property type="project" value="UniProtKB-SubCell"/>
</dbReference>
<dbReference type="eggNOG" id="ENOG502SJSD">
    <property type="taxonomic scope" value="Eukaryota"/>
</dbReference>
<feature type="compositionally biased region" description="Low complexity" evidence="6">
    <location>
        <begin position="130"/>
        <end position="153"/>
    </location>
</feature>
<dbReference type="OMA" id="ISVAHCQ"/>
<dbReference type="EMBL" id="GL377302">
    <property type="protein sequence ID" value="EFJ02439.1"/>
    <property type="molecule type" value="Genomic_DNA"/>
</dbReference>
<feature type="region of interest" description="Disordered" evidence="6">
    <location>
        <begin position="115"/>
        <end position="164"/>
    </location>
</feature>
<comment type="subcellular location">
    <subcellularLocation>
        <location evidence="1">Nucleus</location>
    </subcellularLocation>
</comment>
<dbReference type="InterPro" id="IPR036864">
    <property type="entry name" value="Zn2-C6_fun-type_DNA-bd_sf"/>
</dbReference>
<feature type="non-terminal residue" evidence="8">
    <location>
        <position position="716"/>
    </location>
</feature>
<proteinExistence type="predicted"/>
<organism evidence="9">
    <name type="scientific">Schizophyllum commune (strain H4-8 / FGSC 9210)</name>
    <name type="common">Split gill fungus</name>
    <dbReference type="NCBI Taxonomy" id="578458"/>
    <lineage>
        <taxon>Eukaryota</taxon>
        <taxon>Fungi</taxon>
        <taxon>Dikarya</taxon>
        <taxon>Basidiomycota</taxon>
        <taxon>Agaricomycotina</taxon>
        <taxon>Agaricomycetes</taxon>
        <taxon>Agaricomycetidae</taxon>
        <taxon>Agaricales</taxon>
        <taxon>Schizophyllaceae</taxon>
        <taxon>Schizophyllum</taxon>
    </lineage>
</organism>
<gene>
    <name evidence="8" type="ORF">SCHCODRAFT_104061</name>
</gene>
<dbReference type="Gene3D" id="4.10.240.10">
    <property type="entry name" value="Zn(2)-C6 fungal-type DNA-binding domain"/>
    <property type="match status" value="1"/>
</dbReference>
<dbReference type="PANTHER" id="PTHR47338">
    <property type="entry name" value="ZN(II)2CYS6 TRANSCRIPTION FACTOR (EUROFUNG)-RELATED"/>
    <property type="match status" value="1"/>
</dbReference>
<evidence type="ECO:0000256" key="3">
    <source>
        <dbReference type="ARBA" id="ARBA00023015"/>
    </source>
</evidence>
<dbReference type="HOGENOM" id="CLU_009416_0_0_1"/>
<dbReference type="VEuPathDB" id="FungiDB:SCHCODRAFT_02611236"/>
<dbReference type="GO" id="GO:0006351">
    <property type="term" value="P:DNA-templated transcription"/>
    <property type="evidence" value="ECO:0007669"/>
    <property type="project" value="InterPro"/>
</dbReference>
<keyword evidence="2" id="KW-0479">Metal-binding</keyword>
<dbReference type="InterPro" id="IPR007219">
    <property type="entry name" value="XnlR_reg_dom"/>
</dbReference>
<evidence type="ECO:0000256" key="2">
    <source>
        <dbReference type="ARBA" id="ARBA00022723"/>
    </source>
</evidence>